<name>A0ACB7T202_HYAAI</name>
<accession>A0ACB7T202</accession>
<sequence length="618" mass="68810">MPSFKQNETRGWPENVGILAMEIYFPYLYVDQTELEAYDGVSTGKYTVGLGQDRMGFCSDREDINSLCLTVTSRLLERTGVPPSRIGRLEVGTETLVDKSKSVKTVLMQLFEEAGNTDIEGVDTTNACYGGTAALFNAAAWVESSAWDGRYAIVVAADIAVYATGPARPTGGAGAVAMLVGPNAALILERGVRSSYMSHVYDFYKPDLLSEYPRVDGKLSVECYSRALDKCYAGFCKKARAARAEEHRDRPVTLDDLDAMLFHAPYGKLVQKSLARLVLNDFLQDSTSPKYASLAGFSSVHLEDSVFDRDVEKAFMKFSQQMFEDKTKPSLLVSNQVGNMYTPSLYSCLASYLASFPVSQLAGKRIGMFSYGSGLAATLFSLCVTNNLGPDSALHELHASLVDLRARLAQRRKVAPEEFALIMKLREETHHQAPYTPVGPLEDLFPGTWYLASVDSMHRRHYQRLPLSTANGKAPLATTLKGLSQSKEALLKSYTKQLKDDMKSMVDNFMEIIKSTRVPLDDEGQVLRPLQGIQDQYEVTVRAANIVRAGESLMKLISDIKQYLILNDFPFVNDSIAQNSQRYCAFQMDCDQRLMALRDDMAAELYELEEEYYSSCYK</sequence>
<protein>
    <submittedName>
        <fullName evidence="1">Uncharacterized protein</fullName>
    </submittedName>
</protein>
<comment type="caution">
    <text evidence="1">The sequence shown here is derived from an EMBL/GenBank/DDBJ whole genome shotgun (WGS) entry which is preliminary data.</text>
</comment>
<reference evidence="1" key="1">
    <citation type="submission" date="2020-05" db="EMBL/GenBank/DDBJ databases">
        <title>Large-scale comparative analyses of tick genomes elucidate their genetic diversity and vector capacities.</title>
        <authorList>
            <person name="Jia N."/>
            <person name="Wang J."/>
            <person name="Shi W."/>
            <person name="Du L."/>
            <person name="Sun Y."/>
            <person name="Zhan W."/>
            <person name="Jiang J."/>
            <person name="Wang Q."/>
            <person name="Zhang B."/>
            <person name="Ji P."/>
            <person name="Sakyi L.B."/>
            <person name="Cui X."/>
            <person name="Yuan T."/>
            <person name="Jiang B."/>
            <person name="Yang W."/>
            <person name="Lam T.T.-Y."/>
            <person name="Chang Q."/>
            <person name="Ding S."/>
            <person name="Wang X."/>
            <person name="Zhu J."/>
            <person name="Ruan X."/>
            <person name="Zhao L."/>
            <person name="Wei J."/>
            <person name="Que T."/>
            <person name="Du C."/>
            <person name="Cheng J."/>
            <person name="Dai P."/>
            <person name="Han X."/>
            <person name="Huang E."/>
            <person name="Gao Y."/>
            <person name="Liu J."/>
            <person name="Shao H."/>
            <person name="Ye R."/>
            <person name="Li L."/>
            <person name="Wei W."/>
            <person name="Wang X."/>
            <person name="Wang C."/>
            <person name="Yang T."/>
            <person name="Huo Q."/>
            <person name="Li W."/>
            <person name="Guo W."/>
            <person name="Chen H."/>
            <person name="Zhou L."/>
            <person name="Ni X."/>
            <person name="Tian J."/>
            <person name="Zhou Y."/>
            <person name="Sheng Y."/>
            <person name="Liu T."/>
            <person name="Pan Y."/>
            <person name="Xia L."/>
            <person name="Li J."/>
            <person name="Zhao F."/>
            <person name="Cao W."/>
        </authorList>
    </citation>
    <scope>NUCLEOTIDE SEQUENCE</scope>
    <source>
        <strain evidence="1">Hyas-2018</strain>
    </source>
</reference>
<keyword evidence="2" id="KW-1185">Reference proteome</keyword>
<dbReference type="EMBL" id="CM023491">
    <property type="protein sequence ID" value="KAH6941236.1"/>
    <property type="molecule type" value="Genomic_DNA"/>
</dbReference>
<evidence type="ECO:0000313" key="2">
    <source>
        <dbReference type="Proteomes" id="UP000821845"/>
    </source>
</evidence>
<dbReference type="Proteomes" id="UP000821845">
    <property type="component" value="Chromosome 11"/>
</dbReference>
<gene>
    <name evidence="1" type="ORF">HPB50_015142</name>
</gene>
<proteinExistence type="predicted"/>
<evidence type="ECO:0000313" key="1">
    <source>
        <dbReference type="EMBL" id="KAH6941236.1"/>
    </source>
</evidence>
<organism evidence="1 2">
    <name type="scientific">Hyalomma asiaticum</name>
    <name type="common">Tick</name>
    <dbReference type="NCBI Taxonomy" id="266040"/>
    <lineage>
        <taxon>Eukaryota</taxon>
        <taxon>Metazoa</taxon>
        <taxon>Ecdysozoa</taxon>
        <taxon>Arthropoda</taxon>
        <taxon>Chelicerata</taxon>
        <taxon>Arachnida</taxon>
        <taxon>Acari</taxon>
        <taxon>Parasitiformes</taxon>
        <taxon>Ixodida</taxon>
        <taxon>Ixodoidea</taxon>
        <taxon>Ixodidae</taxon>
        <taxon>Hyalomminae</taxon>
        <taxon>Hyalomma</taxon>
    </lineage>
</organism>